<evidence type="ECO:0000256" key="2">
    <source>
        <dbReference type="ARBA" id="ARBA00022722"/>
    </source>
</evidence>
<keyword evidence="3" id="KW-0378">Hydrolase</keyword>
<dbReference type="PANTHER" id="PTHR11046:SF0">
    <property type="entry name" value="OLIGORIBONUCLEASE, MITOCHONDRIAL"/>
    <property type="match status" value="1"/>
</dbReference>
<gene>
    <name evidence="7" type="primary">LOC113794224</name>
</gene>
<accession>A0A6P6Y3R4</accession>
<dbReference type="Proteomes" id="UP000515146">
    <property type="component" value="Unplaced"/>
</dbReference>
<evidence type="ECO:0000313" key="6">
    <source>
        <dbReference type="Proteomes" id="UP000515146"/>
    </source>
</evidence>
<keyword evidence="2" id="KW-0540">Nuclease</keyword>
<dbReference type="Gene3D" id="3.30.420.10">
    <property type="entry name" value="Ribonuclease H-like superfamily/Ribonuclease H"/>
    <property type="match status" value="1"/>
</dbReference>
<evidence type="ECO:0000313" key="7">
    <source>
        <dbReference type="RefSeq" id="XP_027200127.1"/>
    </source>
</evidence>
<dbReference type="SMART" id="SM00479">
    <property type="entry name" value="EXOIII"/>
    <property type="match status" value="1"/>
</dbReference>
<name>A0A6P6Y3R4_DERPT</name>
<sequence length="202" mass="23969">MNSLFKLTNWLSVSHYQIRKFAKKNMTEKLIWVDCEMTGLNVDHDQLLEIALVITDGNFNKLDQLDPIHINASKQTLESMNDWCQKQFRNNGLYEECLRSNIRIEDADSMLDEFMNKNKIKQGILAGNSIAGDRQFLNKYCPKFVSYLHYRMVDVSSIKVLVDMWYKDRQFWNVSTPHRALGDINKSIEELKYYKEKYFLKF</sequence>
<dbReference type="InterPro" id="IPR022894">
    <property type="entry name" value="Oligoribonuclease"/>
</dbReference>
<dbReference type="GO" id="GO:0003676">
    <property type="term" value="F:nucleic acid binding"/>
    <property type="evidence" value="ECO:0007669"/>
    <property type="project" value="InterPro"/>
</dbReference>
<dbReference type="InParanoid" id="A0A6P6Y3R4"/>
<evidence type="ECO:0000259" key="5">
    <source>
        <dbReference type="SMART" id="SM00479"/>
    </source>
</evidence>
<organism evidence="6 7">
    <name type="scientific">Dermatophagoides pteronyssinus</name>
    <name type="common">European house dust mite</name>
    <dbReference type="NCBI Taxonomy" id="6956"/>
    <lineage>
        <taxon>Eukaryota</taxon>
        <taxon>Metazoa</taxon>
        <taxon>Ecdysozoa</taxon>
        <taxon>Arthropoda</taxon>
        <taxon>Chelicerata</taxon>
        <taxon>Arachnida</taxon>
        <taxon>Acari</taxon>
        <taxon>Acariformes</taxon>
        <taxon>Sarcoptiformes</taxon>
        <taxon>Astigmata</taxon>
        <taxon>Psoroptidia</taxon>
        <taxon>Analgoidea</taxon>
        <taxon>Pyroglyphidae</taxon>
        <taxon>Dermatophagoidinae</taxon>
        <taxon>Dermatophagoides</taxon>
    </lineage>
</organism>
<dbReference type="InterPro" id="IPR012337">
    <property type="entry name" value="RNaseH-like_sf"/>
</dbReference>
<dbReference type="OrthoDB" id="270189at2759"/>
<dbReference type="InterPro" id="IPR013520">
    <property type="entry name" value="Ribonucl_H"/>
</dbReference>
<dbReference type="InterPro" id="IPR036397">
    <property type="entry name" value="RNaseH_sf"/>
</dbReference>
<proteinExistence type="inferred from homology"/>
<dbReference type="RefSeq" id="XP_027200127.1">
    <property type="nucleotide sequence ID" value="XM_027344326.1"/>
</dbReference>
<dbReference type="GO" id="GO:0000175">
    <property type="term" value="F:3'-5'-RNA exonuclease activity"/>
    <property type="evidence" value="ECO:0007669"/>
    <property type="project" value="InterPro"/>
</dbReference>
<dbReference type="KEGG" id="dpte:113794224"/>
<keyword evidence="6" id="KW-1185">Reference proteome</keyword>
<evidence type="ECO:0000256" key="4">
    <source>
        <dbReference type="ARBA" id="ARBA00022839"/>
    </source>
</evidence>
<dbReference type="CDD" id="cd06135">
    <property type="entry name" value="Orn"/>
    <property type="match status" value="1"/>
</dbReference>
<dbReference type="GO" id="GO:0005739">
    <property type="term" value="C:mitochondrion"/>
    <property type="evidence" value="ECO:0007669"/>
    <property type="project" value="TreeGrafter"/>
</dbReference>
<evidence type="ECO:0000256" key="1">
    <source>
        <dbReference type="ARBA" id="ARBA00009921"/>
    </source>
</evidence>
<dbReference type="Pfam" id="PF00929">
    <property type="entry name" value="RNase_T"/>
    <property type="match status" value="1"/>
</dbReference>
<dbReference type="AlphaFoldDB" id="A0A6P6Y3R4"/>
<dbReference type="OMA" id="AFFHYRN"/>
<dbReference type="FunCoup" id="A0A6P6Y3R4">
    <property type="interactions" value="1893"/>
</dbReference>
<dbReference type="GeneID" id="113794224"/>
<feature type="domain" description="Exonuclease" evidence="5">
    <location>
        <begin position="29"/>
        <end position="200"/>
    </location>
</feature>
<comment type="similarity">
    <text evidence="1">Belongs to the oligoribonuclease family.</text>
</comment>
<reference evidence="7" key="1">
    <citation type="submission" date="2025-08" db="UniProtKB">
        <authorList>
            <consortium name="RefSeq"/>
        </authorList>
    </citation>
    <scope>IDENTIFICATION</scope>
    <source>
        <strain evidence="7">Airmid</strain>
    </source>
</reference>
<keyword evidence="4" id="KW-0269">Exonuclease</keyword>
<dbReference type="NCBIfam" id="NF003765">
    <property type="entry name" value="PRK05359.1"/>
    <property type="match status" value="1"/>
</dbReference>
<dbReference type="PANTHER" id="PTHR11046">
    <property type="entry name" value="OLIGORIBONUCLEASE, MITOCHONDRIAL"/>
    <property type="match status" value="1"/>
</dbReference>
<protein>
    <submittedName>
        <fullName evidence="7">Uncharacterized protein LOC113794224</fullName>
    </submittedName>
</protein>
<dbReference type="SUPFAM" id="SSF53098">
    <property type="entry name" value="Ribonuclease H-like"/>
    <property type="match status" value="1"/>
</dbReference>
<evidence type="ECO:0000256" key="3">
    <source>
        <dbReference type="ARBA" id="ARBA00022801"/>
    </source>
</evidence>